<dbReference type="GO" id="GO:0000976">
    <property type="term" value="F:transcription cis-regulatory region binding"/>
    <property type="evidence" value="ECO:0007669"/>
    <property type="project" value="TreeGrafter"/>
</dbReference>
<dbReference type="SUPFAM" id="SSF48498">
    <property type="entry name" value="Tetracyclin repressor-like, C-terminal domain"/>
    <property type="match status" value="1"/>
</dbReference>
<evidence type="ECO:0000256" key="2">
    <source>
        <dbReference type="ARBA" id="ARBA00023125"/>
    </source>
</evidence>
<keyword evidence="1" id="KW-0805">Transcription regulation</keyword>
<dbReference type="PANTHER" id="PTHR30055:SF234">
    <property type="entry name" value="HTH-TYPE TRANSCRIPTIONAL REGULATOR BETI"/>
    <property type="match status" value="1"/>
</dbReference>
<dbReference type="PANTHER" id="PTHR30055">
    <property type="entry name" value="HTH-TYPE TRANSCRIPTIONAL REGULATOR RUTR"/>
    <property type="match status" value="1"/>
</dbReference>
<name>A0A142JSL5_9BURK</name>
<dbReference type="Gene3D" id="1.10.10.60">
    <property type="entry name" value="Homeodomain-like"/>
    <property type="match status" value="1"/>
</dbReference>
<keyword evidence="5" id="KW-1185">Reference proteome</keyword>
<proteinExistence type="predicted"/>
<evidence type="ECO:0000256" key="3">
    <source>
        <dbReference type="ARBA" id="ARBA00023163"/>
    </source>
</evidence>
<dbReference type="RefSeq" id="WP_062802893.1">
    <property type="nucleotide sequence ID" value="NZ_CP014845.1"/>
</dbReference>
<keyword evidence="3" id="KW-0804">Transcription</keyword>
<dbReference type="STRING" id="1796606.A2G96_25035"/>
<protein>
    <submittedName>
        <fullName evidence="4">TetR family transcriptional regulator</fullName>
    </submittedName>
</protein>
<dbReference type="Gene3D" id="1.10.357.10">
    <property type="entry name" value="Tetracycline Repressor, domain 2"/>
    <property type="match status" value="1"/>
</dbReference>
<dbReference type="SUPFAM" id="SSF46689">
    <property type="entry name" value="Homeodomain-like"/>
    <property type="match status" value="1"/>
</dbReference>
<gene>
    <name evidence="4" type="ORF">A2G96_25035</name>
</gene>
<reference evidence="4 5" key="1">
    <citation type="submission" date="2016-03" db="EMBL/GenBank/DDBJ databases">
        <title>Complete genome sequence of a novel chlorpyrifos degrading bacterium, Cupriavidus nantongensis sp. X1.</title>
        <authorList>
            <person name="Fang L."/>
        </authorList>
    </citation>
    <scope>NUCLEOTIDE SEQUENCE [LARGE SCALE GENOMIC DNA]</scope>
    <source>
        <strain evidence="4 5">X1</strain>
    </source>
</reference>
<dbReference type="OrthoDB" id="8909251at2"/>
<evidence type="ECO:0000313" key="4">
    <source>
        <dbReference type="EMBL" id="AMR81077.1"/>
    </source>
</evidence>
<evidence type="ECO:0000256" key="1">
    <source>
        <dbReference type="ARBA" id="ARBA00023015"/>
    </source>
</evidence>
<dbReference type="InterPro" id="IPR036271">
    <property type="entry name" value="Tet_transcr_reg_TetR-rel_C_sf"/>
</dbReference>
<accession>A0A142JSL5</accession>
<dbReference type="EMBL" id="CP014845">
    <property type="protein sequence ID" value="AMR81077.1"/>
    <property type="molecule type" value="Genomic_DNA"/>
</dbReference>
<evidence type="ECO:0000313" key="5">
    <source>
        <dbReference type="Proteomes" id="UP000075238"/>
    </source>
</evidence>
<dbReference type="Proteomes" id="UP000075238">
    <property type="component" value="Chromosome 2"/>
</dbReference>
<dbReference type="AlphaFoldDB" id="A0A142JSL5"/>
<dbReference type="InterPro" id="IPR050109">
    <property type="entry name" value="HTH-type_TetR-like_transc_reg"/>
</dbReference>
<dbReference type="GO" id="GO:0003700">
    <property type="term" value="F:DNA-binding transcription factor activity"/>
    <property type="evidence" value="ECO:0007669"/>
    <property type="project" value="TreeGrafter"/>
</dbReference>
<organism evidence="4 5">
    <name type="scientific">Cupriavidus nantongensis</name>
    <dbReference type="NCBI Taxonomy" id="1796606"/>
    <lineage>
        <taxon>Bacteria</taxon>
        <taxon>Pseudomonadati</taxon>
        <taxon>Pseudomonadota</taxon>
        <taxon>Betaproteobacteria</taxon>
        <taxon>Burkholderiales</taxon>
        <taxon>Burkholderiaceae</taxon>
        <taxon>Cupriavidus</taxon>
    </lineage>
</organism>
<dbReference type="InterPro" id="IPR009057">
    <property type="entry name" value="Homeodomain-like_sf"/>
</dbReference>
<dbReference type="KEGG" id="cnan:A2G96_25035"/>
<keyword evidence="2" id="KW-0238">DNA-binding</keyword>
<sequence>MATRRTDQDFIRDLTRLLCSEGVSSLTIGEIAQRMRCSRRRLYEIAPTKEALFVGICRDVLAANLERGFAAARGERDAARAVSAYLHAALNMSGLSKAALADLDAIDSGRAVFDAYQLARVRGLESLLEAGMRQGLMAPHNPRLVSEAILGAAHRLRSQQFLKDTGMKMGDAFSEFYEIILNGLLCRPEPDDPTQATCRSCPPQ</sequence>